<comment type="caution">
    <text evidence="1">The sequence shown here is derived from an EMBL/GenBank/DDBJ whole genome shotgun (WGS) entry which is preliminary data.</text>
</comment>
<name>A0A941J899_9ACTN</name>
<organism evidence="1 2">
    <name type="scientific">Streptomyces tuirus</name>
    <dbReference type="NCBI Taxonomy" id="68278"/>
    <lineage>
        <taxon>Bacteria</taxon>
        <taxon>Bacillati</taxon>
        <taxon>Actinomycetota</taxon>
        <taxon>Actinomycetes</taxon>
        <taxon>Kitasatosporales</taxon>
        <taxon>Streptomycetaceae</taxon>
        <taxon>Streptomyces</taxon>
    </lineage>
</organism>
<evidence type="ECO:0000313" key="1">
    <source>
        <dbReference type="EMBL" id="MBR8642629.1"/>
    </source>
</evidence>
<accession>A0A941J899</accession>
<protein>
    <submittedName>
        <fullName evidence="1">Uncharacterized protein</fullName>
    </submittedName>
</protein>
<keyword evidence="2" id="KW-1185">Reference proteome</keyword>
<dbReference type="AlphaFoldDB" id="A0A941J899"/>
<dbReference type="Pfam" id="PF11848">
    <property type="entry name" value="DUF3368"/>
    <property type="match status" value="1"/>
</dbReference>
<evidence type="ECO:0000313" key="2">
    <source>
        <dbReference type="Proteomes" id="UP000682308"/>
    </source>
</evidence>
<sequence length="179" mass="20262">MSEFLFPDNTVLCNFAAVDRLDILRAALDGRGRWTAAVANEAQNSARWIPALSSLERHGWLGEAIRITTAEDIEKIFDERSAVFGGNPERLLQHLGEAETLYIIKNWDDFSGSWWISDDRESLRYAQRQGITTAETVDMVRLAVGDGHIAAQDGFDLMKQMWDVNRRPRLPDSVTDLKP</sequence>
<gene>
    <name evidence="1" type="ORF">KEF29_33315</name>
</gene>
<reference evidence="1 2" key="1">
    <citation type="submission" date="2021-04" db="EMBL/GenBank/DDBJ databases">
        <title>Characterization of the biosynthetic gene cluster of new lipopeptides with antitumor activity in the genome of the marine Streptomyces PHM034.</title>
        <authorList>
            <person name="Ceniceros A."/>
            <person name="Canedo L."/>
            <person name="Mendez C."/>
            <person name="Olano C."/>
            <person name="Schleissner C."/>
            <person name="Cuevas C."/>
            <person name="De La Calle F."/>
            <person name="Salas J.A."/>
        </authorList>
    </citation>
    <scope>NUCLEOTIDE SEQUENCE [LARGE SCALE GENOMIC DNA]</scope>
    <source>
        <strain evidence="1 2">PHM034</strain>
    </source>
</reference>
<proteinExistence type="predicted"/>
<dbReference type="EMBL" id="JAGTPG010000002">
    <property type="protein sequence ID" value="MBR8642629.1"/>
    <property type="molecule type" value="Genomic_DNA"/>
</dbReference>
<dbReference type="Proteomes" id="UP000682308">
    <property type="component" value="Unassembled WGS sequence"/>
</dbReference>
<dbReference type="InterPro" id="IPR021799">
    <property type="entry name" value="PIN-like_prokaryotic"/>
</dbReference>